<accession>A0A4Q0IBG9</accession>
<keyword evidence="2" id="KW-1185">Reference proteome</keyword>
<proteinExistence type="predicted"/>
<evidence type="ECO:0000313" key="2">
    <source>
        <dbReference type="Proteomes" id="UP000289166"/>
    </source>
</evidence>
<dbReference type="AlphaFoldDB" id="A0A4Q0IBG9"/>
<dbReference type="RefSeq" id="WP_128705548.1">
    <property type="nucleotide sequence ID" value="NZ_RLII01000001.1"/>
</dbReference>
<dbReference type="Proteomes" id="UP000289166">
    <property type="component" value="Unassembled WGS sequence"/>
</dbReference>
<dbReference type="EMBL" id="RLII01000001">
    <property type="protein sequence ID" value="RXE60442.1"/>
    <property type="molecule type" value="Genomic_DNA"/>
</dbReference>
<evidence type="ECO:0000313" key="1">
    <source>
        <dbReference type="EMBL" id="RXE60442.1"/>
    </source>
</evidence>
<organism evidence="1 2">
    <name type="scientific">Acetivibrio mesophilus</name>
    <dbReference type="NCBI Taxonomy" id="2487273"/>
    <lineage>
        <taxon>Bacteria</taxon>
        <taxon>Bacillati</taxon>
        <taxon>Bacillota</taxon>
        <taxon>Clostridia</taxon>
        <taxon>Eubacteriales</taxon>
        <taxon>Oscillospiraceae</taxon>
        <taxon>Acetivibrio</taxon>
    </lineage>
</organism>
<sequence length="143" mass="15840">MKVKFDFTLSQRFGVVERTVFELVLRGLTSAKQISSIMWVFSDEVIASAFQKLVNLQILCADLEAQTLALSEPVQALIEKCLENSYDLEIPDNLINLMLDDRLIIDDPKTKAVIIAQLLPGIKLGFLINSLDISISVGGEGDE</sequence>
<protein>
    <submittedName>
        <fullName evidence="1">Uncharacterized protein</fullName>
    </submittedName>
</protein>
<name>A0A4Q0IBG9_9FIRM</name>
<gene>
    <name evidence="1" type="ORF">EFD62_00425</name>
</gene>
<reference evidence="2" key="1">
    <citation type="submission" date="2018-11" db="EMBL/GenBank/DDBJ databases">
        <title>Genome sequencing of a novel mesophilic and cellulolytic organism within the genus Hungateiclostridium.</title>
        <authorList>
            <person name="Rettenmaier R."/>
            <person name="Liebl W."/>
            <person name="Zverlov V."/>
        </authorList>
    </citation>
    <scope>NUCLEOTIDE SEQUENCE [LARGE SCALE GENOMIC DNA]</scope>
    <source>
        <strain evidence="2">N2K1</strain>
    </source>
</reference>
<dbReference type="OrthoDB" id="9972282at2"/>
<comment type="caution">
    <text evidence="1">The sequence shown here is derived from an EMBL/GenBank/DDBJ whole genome shotgun (WGS) entry which is preliminary data.</text>
</comment>